<sequence>MEIHWLCVGRMVGSMIKFTQIEGLQTNRIRRRKARGARKETRTSHVNKSILKWDFRQPDGPPQDVVQQNIYEYVVLERIVPCMIPYINGYVDVLGDGNCGFRVVASHLFGSEHQWHNARRIGANELEKRSDLYDFFFERDIPKHVHHIRWYESPCSEDHYMITFMDLLMYAIRFNMVIFLYRHGVRSQNMNTSSSTILPLIAPRGSNGPLTGPVREITIAHLGDYKHYIRLDFVGSDFLVLSIPYQWFCYRDTFVMGWEHPYLKRIDLWHTLCPDNRRTQSSQSYPFNVE</sequence>
<reference evidence="1" key="1">
    <citation type="submission" date="2023-03" db="EMBL/GenBank/DDBJ databases">
        <authorList>
            <person name="Julca I."/>
        </authorList>
    </citation>
    <scope>NUCLEOTIDE SEQUENCE</scope>
</reference>
<protein>
    <submittedName>
        <fullName evidence="1">OLC1v1016795C1</fullName>
    </submittedName>
</protein>
<dbReference type="Gene3D" id="3.90.70.80">
    <property type="match status" value="1"/>
</dbReference>
<keyword evidence="2" id="KW-1185">Reference proteome</keyword>
<dbReference type="CDD" id="cd22744">
    <property type="entry name" value="OTU"/>
    <property type="match status" value="1"/>
</dbReference>
<name>A0AAV1E7Y5_OLDCO</name>
<proteinExistence type="predicted"/>
<organism evidence="1 2">
    <name type="scientific">Oldenlandia corymbosa var. corymbosa</name>
    <dbReference type="NCBI Taxonomy" id="529605"/>
    <lineage>
        <taxon>Eukaryota</taxon>
        <taxon>Viridiplantae</taxon>
        <taxon>Streptophyta</taxon>
        <taxon>Embryophyta</taxon>
        <taxon>Tracheophyta</taxon>
        <taxon>Spermatophyta</taxon>
        <taxon>Magnoliopsida</taxon>
        <taxon>eudicotyledons</taxon>
        <taxon>Gunneridae</taxon>
        <taxon>Pentapetalae</taxon>
        <taxon>asterids</taxon>
        <taxon>lamiids</taxon>
        <taxon>Gentianales</taxon>
        <taxon>Rubiaceae</taxon>
        <taxon>Rubioideae</taxon>
        <taxon>Spermacoceae</taxon>
        <taxon>Hedyotis-Oldenlandia complex</taxon>
        <taxon>Oldenlandia</taxon>
    </lineage>
</organism>
<evidence type="ECO:0000313" key="2">
    <source>
        <dbReference type="Proteomes" id="UP001161247"/>
    </source>
</evidence>
<evidence type="ECO:0000313" key="1">
    <source>
        <dbReference type="EMBL" id="CAI9115800.1"/>
    </source>
</evidence>
<dbReference type="EMBL" id="OX459125">
    <property type="protein sequence ID" value="CAI9115800.1"/>
    <property type="molecule type" value="Genomic_DNA"/>
</dbReference>
<gene>
    <name evidence="1" type="ORF">OLC1_LOCUS22250</name>
</gene>
<accession>A0AAV1E7Y5</accession>
<dbReference type="Proteomes" id="UP001161247">
    <property type="component" value="Chromosome 8"/>
</dbReference>
<dbReference type="AlphaFoldDB" id="A0AAV1E7Y5"/>